<sequence>MCCLLPRGACGEETTGRQLQRGLTEFSTLQFAFKNAGRISIAPSITVTFKNICWLILTESEERPHSPVPLGQQTLLNEAERDCLEAKTRRLTCSHRNDPG</sequence>
<dbReference type="AlphaFoldDB" id="A0AAD7SEG1"/>
<proteinExistence type="predicted"/>
<reference evidence="1" key="1">
    <citation type="journal article" date="2023" name="Science">
        <title>Genome structures resolve the early diversification of teleost fishes.</title>
        <authorList>
            <person name="Parey E."/>
            <person name="Louis A."/>
            <person name="Montfort J."/>
            <person name="Bouchez O."/>
            <person name="Roques C."/>
            <person name="Iampietro C."/>
            <person name="Lluch J."/>
            <person name="Castinel A."/>
            <person name="Donnadieu C."/>
            <person name="Desvignes T."/>
            <person name="Floi Bucao C."/>
            <person name="Jouanno E."/>
            <person name="Wen M."/>
            <person name="Mejri S."/>
            <person name="Dirks R."/>
            <person name="Jansen H."/>
            <person name="Henkel C."/>
            <person name="Chen W.J."/>
            <person name="Zahm M."/>
            <person name="Cabau C."/>
            <person name="Klopp C."/>
            <person name="Thompson A.W."/>
            <person name="Robinson-Rechavi M."/>
            <person name="Braasch I."/>
            <person name="Lecointre G."/>
            <person name="Bobe J."/>
            <person name="Postlethwait J.H."/>
            <person name="Berthelot C."/>
            <person name="Roest Crollius H."/>
            <person name="Guiguen Y."/>
        </authorList>
    </citation>
    <scope>NUCLEOTIDE SEQUENCE</scope>
    <source>
        <strain evidence="1">NC1722</strain>
    </source>
</reference>
<comment type="caution">
    <text evidence="1">The sequence shown here is derived from an EMBL/GenBank/DDBJ whole genome shotgun (WGS) entry which is preliminary data.</text>
</comment>
<organism evidence="1 2">
    <name type="scientific">Aldrovandia affinis</name>
    <dbReference type="NCBI Taxonomy" id="143900"/>
    <lineage>
        <taxon>Eukaryota</taxon>
        <taxon>Metazoa</taxon>
        <taxon>Chordata</taxon>
        <taxon>Craniata</taxon>
        <taxon>Vertebrata</taxon>
        <taxon>Euteleostomi</taxon>
        <taxon>Actinopterygii</taxon>
        <taxon>Neopterygii</taxon>
        <taxon>Teleostei</taxon>
        <taxon>Notacanthiformes</taxon>
        <taxon>Halosauridae</taxon>
        <taxon>Aldrovandia</taxon>
    </lineage>
</organism>
<gene>
    <name evidence="1" type="ORF">AAFF_G00389450</name>
</gene>
<evidence type="ECO:0000313" key="1">
    <source>
        <dbReference type="EMBL" id="KAJ8400988.1"/>
    </source>
</evidence>
<keyword evidence="2" id="KW-1185">Reference proteome</keyword>
<evidence type="ECO:0000313" key="2">
    <source>
        <dbReference type="Proteomes" id="UP001221898"/>
    </source>
</evidence>
<name>A0AAD7SEG1_9TELE</name>
<dbReference type="Proteomes" id="UP001221898">
    <property type="component" value="Unassembled WGS sequence"/>
</dbReference>
<accession>A0AAD7SEG1</accession>
<dbReference type="EMBL" id="JAINUG010000073">
    <property type="protein sequence ID" value="KAJ8400988.1"/>
    <property type="molecule type" value="Genomic_DNA"/>
</dbReference>
<protein>
    <submittedName>
        <fullName evidence="1">Uncharacterized protein</fullName>
    </submittedName>
</protein>